<evidence type="ECO:0000256" key="1">
    <source>
        <dbReference type="SAM" id="MobiDB-lite"/>
    </source>
</evidence>
<name>A0AAV4XZZ6_CAEEX</name>
<dbReference type="AlphaFoldDB" id="A0AAV4XZZ6"/>
<gene>
    <name evidence="2" type="ORF">CEXT_570711</name>
</gene>
<feature type="compositionally biased region" description="Basic residues" evidence="1">
    <location>
        <begin position="20"/>
        <end position="29"/>
    </location>
</feature>
<evidence type="ECO:0000313" key="2">
    <source>
        <dbReference type="EMBL" id="GIZ00124.1"/>
    </source>
</evidence>
<feature type="compositionally biased region" description="Basic and acidic residues" evidence="1">
    <location>
        <begin position="1"/>
        <end position="13"/>
    </location>
</feature>
<keyword evidence="3" id="KW-1185">Reference proteome</keyword>
<feature type="region of interest" description="Disordered" evidence="1">
    <location>
        <begin position="1"/>
        <end position="31"/>
    </location>
</feature>
<protein>
    <submittedName>
        <fullName evidence="2">Uncharacterized protein</fullName>
    </submittedName>
</protein>
<reference evidence="2 3" key="1">
    <citation type="submission" date="2021-06" db="EMBL/GenBank/DDBJ databases">
        <title>Caerostris extrusa draft genome.</title>
        <authorList>
            <person name="Kono N."/>
            <person name="Arakawa K."/>
        </authorList>
    </citation>
    <scope>NUCLEOTIDE SEQUENCE [LARGE SCALE GENOMIC DNA]</scope>
</reference>
<dbReference type="EMBL" id="BPLR01001123">
    <property type="protein sequence ID" value="GIZ00124.1"/>
    <property type="molecule type" value="Genomic_DNA"/>
</dbReference>
<accession>A0AAV4XZZ6</accession>
<sequence>MGIEDLKRPEHGSRNMQSMRSHRSPKAKLSKVGVVPNTLKMLCKMSSYQTRGSGLKPALMPSEAMMPDRYYNNKRFPSTVSLPGGLLCLPSPSCQNSYPVLTFHVLKSHGQLGHVSVKTGIPQNAG</sequence>
<organism evidence="2 3">
    <name type="scientific">Caerostris extrusa</name>
    <name type="common">Bark spider</name>
    <name type="synonym">Caerostris bankana</name>
    <dbReference type="NCBI Taxonomy" id="172846"/>
    <lineage>
        <taxon>Eukaryota</taxon>
        <taxon>Metazoa</taxon>
        <taxon>Ecdysozoa</taxon>
        <taxon>Arthropoda</taxon>
        <taxon>Chelicerata</taxon>
        <taxon>Arachnida</taxon>
        <taxon>Araneae</taxon>
        <taxon>Araneomorphae</taxon>
        <taxon>Entelegynae</taxon>
        <taxon>Araneoidea</taxon>
        <taxon>Araneidae</taxon>
        <taxon>Caerostris</taxon>
    </lineage>
</organism>
<evidence type="ECO:0000313" key="3">
    <source>
        <dbReference type="Proteomes" id="UP001054945"/>
    </source>
</evidence>
<proteinExistence type="predicted"/>
<dbReference type="Proteomes" id="UP001054945">
    <property type="component" value="Unassembled WGS sequence"/>
</dbReference>
<comment type="caution">
    <text evidence="2">The sequence shown here is derived from an EMBL/GenBank/DDBJ whole genome shotgun (WGS) entry which is preliminary data.</text>
</comment>